<gene>
    <name evidence="2" type="ORF">CSOJ01_09789</name>
</gene>
<sequence length="270" mass="29179">MTALSWGTADVWVRPDEKGCAELDQKFQLFDFCQITYTAVPGQQSLFFPFDPIRPKRSRVWPSSQSPHRRPGGGNLSTNASLLQTRCPGVSPSSLAPPTQVIPAGCAFDDLILPPANPSARFKVPARSFSQALLQPGRALIEVRLFVIRLYGGNLAKQMLAVPIWPGGAPSSLGHDNFAPLCLIGPLTLGPKEGMDKSGGRGGAICQLPSLRENRFRRTSAEDEELVQRSLIGHFSDELACGVSTALPRLLIPRRRGTFSVAAAISGYKT</sequence>
<evidence type="ECO:0000256" key="1">
    <source>
        <dbReference type="SAM" id="MobiDB-lite"/>
    </source>
</evidence>
<feature type="region of interest" description="Disordered" evidence="1">
    <location>
        <begin position="58"/>
        <end position="77"/>
    </location>
</feature>
<dbReference type="EMBL" id="WIGN01000193">
    <property type="protein sequence ID" value="KAF6805012.1"/>
    <property type="molecule type" value="Genomic_DNA"/>
</dbReference>
<proteinExistence type="predicted"/>
<evidence type="ECO:0000313" key="3">
    <source>
        <dbReference type="Proteomes" id="UP000652219"/>
    </source>
</evidence>
<keyword evidence="3" id="KW-1185">Reference proteome</keyword>
<name>A0A8H6J255_9PEZI</name>
<dbReference type="Proteomes" id="UP000652219">
    <property type="component" value="Unassembled WGS sequence"/>
</dbReference>
<dbReference type="AlphaFoldDB" id="A0A8H6J255"/>
<comment type="caution">
    <text evidence="2">The sequence shown here is derived from an EMBL/GenBank/DDBJ whole genome shotgun (WGS) entry which is preliminary data.</text>
</comment>
<protein>
    <submittedName>
        <fullName evidence="2">Uncharacterized protein</fullName>
    </submittedName>
</protein>
<evidence type="ECO:0000313" key="2">
    <source>
        <dbReference type="EMBL" id="KAF6805012.1"/>
    </source>
</evidence>
<reference evidence="2 3" key="1">
    <citation type="journal article" date="2020" name="Phytopathology">
        <title>Genome Sequence Resources of Colletotrichum truncatum, C. plurivorum, C. musicola, and C. sojae: Four Species Pathogenic to Soybean (Glycine max).</title>
        <authorList>
            <person name="Rogerio F."/>
            <person name="Boufleur T.R."/>
            <person name="Ciampi-Guillardi M."/>
            <person name="Sukno S.A."/>
            <person name="Thon M.R."/>
            <person name="Massola Junior N.S."/>
            <person name="Baroncelli R."/>
        </authorList>
    </citation>
    <scope>NUCLEOTIDE SEQUENCE [LARGE SCALE GENOMIC DNA]</scope>
    <source>
        <strain evidence="2 3">LFN0009</strain>
    </source>
</reference>
<organism evidence="2 3">
    <name type="scientific">Colletotrichum sojae</name>
    <dbReference type="NCBI Taxonomy" id="2175907"/>
    <lineage>
        <taxon>Eukaryota</taxon>
        <taxon>Fungi</taxon>
        <taxon>Dikarya</taxon>
        <taxon>Ascomycota</taxon>
        <taxon>Pezizomycotina</taxon>
        <taxon>Sordariomycetes</taxon>
        <taxon>Hypocreomycetidae</taxon>
        <taxon>Glomerellales</taxon>
        <taxon>Glomerellaceae</taxon>
        <taxon>Colletotrichum</taxon>
        <taxon>Colletotrichum orchidearum species complex</taxon>
    </lineage>
</organism>
<accession>A0A8H6J255</accession>